<evidence type="ECO:0000256" key="1">
    <source>
        <dbReference type="SAM" id="MobiDB-lite"/>
    </source>
</evidence>
<dbReference type="Proteomes" id="UP000504636">
    <property type="component" value="Unplaced"/>
</dbReference>
<evidence type="ECO:0000313" key="2">
    <source>
        <dbReference type="EMBL" id="KAF2804395.1"/>
    </source>
</evidence>
<keyword evidence="3" id="KW-1185">Reference proteome</keyword>
<feature type="compositionally biased region" description="Low complexity" evidence="1">
    <location>
        <begin position="45"/>
        <end position="57"/>
    </location>
</feature>
<accession>A0A6A6Y8D6</accession>
<feature type="compositionally biased region" description="Basic and acidic residues" evidence="1">
    <location>
        <begin position="334"/>
        <end position="347"/>
    </location>
</feature>
<reference evidence="4" key="2">
    <citation type="submission" date="2020-04" db="EMBL/GenBank/DDBJ databases">
        <authorList>
            <consortium name="NCBI Genome Project"/>
        </authorList>
    </citation>
    <scope>NUCLEOTIDE SEQUENCE</scope>
    <source>
        <strain evidence="4">CBS 304.34</strain>
    </source>
</reference>
<dbReference type="AlphaFoldDB" id="A0A6A6Y8D6"/>
<organism evidence="2">
    <name type="scientific">Mytilinidion resinicola</name>
    <dbReference type="NCBI Taxonomy" id="574789"/>
    <lineage>
        <taxon>Eukaryota</taxon>
        <taxon>Fungi</taxon>
        <taxon>Dikarya</taxon>
        <taxon>Ascomycota</taxon>
        <taxon>Pezizomycotina</taxon>
        <taxon>Dothideomycetes</taxon>
        <taxon>Pleosporomycetidae</taxon>
        <taxon>Mytilinidiales</taxon>
        <taxon>Mytilinidiaceae</taxon>
        <taxon>Mytilinidion</taxon>
    </lineage>
</organism>
<feature type="region of interest" description="Disordered" evidence="1">
    <location>
        <begin position="331"/>
        <end position="379"/>
    </location>
</feature>
<evidence type="ECO:0000313" key="3">
    <source>
        <dbReference type="Proteomes" id="UP000504636"/>
    </source>
</evidence>
<evidence type="ECO:0000313" key="4">
    <source>
        <dbReference type="RefSeq" id="XP_033571359.1"/>
    </source>
</evidence>
<feature type="compositionally biased region" description="Pro residues" evidence="1">
    <location>
        <begin position="70"/>
        <end position="85"/>
    </location>
</feature>
<proteinExistence type="predicted"/>
<feature type="region of interest" description="Disordered" evidence="1">
    <location>
        <begin position="45"/>
        <end position="105"/>
    </location>
</feature>
<dbReference type="RefSeq" id="XP_033571359.1">
    <property type="nucleotide sequence ID" value="XM_033726016.1"/>
</dbReference>
<gene>
    <name evidence="2 4" type="ORF">BDZ99DRAFT_525600</name>
</gene>
<dbReference type="EMBL" id="MU003713">
    <property type="protein sequence ID" value="KAF2804395.1"/>
    <property type="molecule type" value="Genomic_DNA"/>
</dbReference>
<protein>
    <submittedName>
        <fullName evidence="2 4">Uncharacterized protein</fullName>
    </submittedName>
</protein>
<dbReference type="OrthoDB" id="3688636at2759"/>
<reference evidence="4" key="3">
    <citation type="submission" date="2025-04" db="UniProtKB">
        <authorList>
            <consortium name="RefSeq"/>
        </authorList>
    </citation>
    <scope>IDENTIFICATION</scope>
    <source>
        <strain evidence="4">CBS 304.34</strain>
    </source>
</reference>
<dbReference type="GeneID" id="54466909"/>
<name>A0A6A6Y8D6_9PEZI</name>
<sequence>MDSLIHYLETSSPEDIIKSDVFLSAFRHFFYRARGEQRRQLVQLLSQDQPQSPPQSDLKIHFEYPSTSLPTPPTPFSPPHSPPHSQPASPQHGTEIPTPTSSLSPEEYFKSKKFEALSPKRVNSLIKAAKKLKDADKTSIADFDNLWSSSEQVPQPPSDSVFSRVDSMFNTSLNIQEQHAVLDCASRFISLFIRHEVDVLTLNGSLKLHAAFDRIAKETQWTSKQFKRAYYEAKNFVSILELDGPGYLLRIGSDVNWLWKKFCNKDVEHLRQFREAQCTFPKADDQFHAASLCIQGLIAHGWTSANLAKSDSNLMRSLGLYVDLEQLSEGNIVQREDPGPRGKRSADINDDGPNKRQRRNVSTVDLNEAPTGQVESPDRVYHDIQPQHQSAVGDGDGSLSQNDNTRSRRVACRVFQLGCYVGIDASK</sequence>
<reference evidence="2 4" key="1">
    <citation type="journal article" date="2020" name="Stud. Mycol.">
        <title>101 Dothideomycetes genomes: a test case for predicting lifestyles and emergence of pathogens.</title>
        <authorList>
            <person name="Haridas S."/>
            <person name="Albert R."/>
            <person name="Binder M."/>
            <person name="Bloem J."/>
            <person name="Labutti K."/>
            <person name="Salamov A."/>
            <person name="Andreopoulos B."/>
            <person name="Baker S."/>
            <person name="Barry K."/>
            <person name="Bills G."/>
            <person name="Bluhm B."/>
            <person name="Cannon C."/>
            <person name="Castanera R."/>
            <person name="Culley D."/>
            <person name="Daum C."/>
            <person name="Ezra D."/>
            <person name="Gonzalez J."/>
            <person name="Henrissat B."/>
            <person name="Kuo A."/>
            <person name="Liang C."/>
            <person name="Lipzen A."/>
            <person name="Lutzoni F."/>
            <person name="Magnuson J."/>
            <person name="Mondo S."/>
            <person name="Nolan M."/>
            <person name="Ohm R."/>
            <person name="Pangilinan J."/>
            <person name="Park H.-J."/>
            <person name="Ramirez L."/>
            <person name="Alfaro M."/>
            <person name="Sun H."/>
            <person name="Tritt A."/>
            <person name="Yoshinaga Y."/>
            <person name="Zwiers L.-H."/>
            <person name="Turgeon B."/>
            <person name="Goodwin S."/>
            <person name="Spatafora J."/>
            <person name="Crous P."/>
            <person name="Grigoriev I."/>
        </authorList>
    </citation>
    <scope>NUCLEOTIDE SEQUENCE</scope>
    <source>
        <strain evidence="2 4">CBS 304.34</strain>
    </source>
</reference>